<dbReference type="RefSeq" id="WP_400186110.1">
    <property type="nucleotide sequence ID" value="NZ_JBGORX010000001.1"/>
</dbReference>
<feature type="chain" id="PRO_5047503720" evidence="1">
    <location>
        <begin position="24"/>
        <end position="162"/>
    </location>
</feature>
<dbReference type="EMBL" id="JBGORX010000001">
    <property type="protein sequence ID" value="MFJ1267455.1"/>
    <property type="molecule type" value="Genomic_DNA"/>
</dbReference>
<gene>
    <name evidence="2" type="ORF">ACD661_02670</name>
</gene>
<reference evidence="2 3" key="1">
    <citation type="submission" date="2024-08" db="EMBL/GenBank/DDBJ databases">
        <title>Draft Genome Sequence of Legionella lytica strain DSB2004, Isolated From a Fire Sprinkler System.</title>
        <authorList>
            <person name="Everhart A.D."/>
            <person name="Kidane D.T."/>
            <person name="Farone A.L."/>
            <person name="Farone M.B."/>
        </authorList>
    </citation>
    <scope>NUCLEOTIDE SEQUENCE [LARGE SCALE GENOMIC DNA]</scope>
    <source>
        <strain evidence="2 3">DSB2004</strain>
    </source>
</reference>
<protein>
    <submittedName>
        <fullName evidence="2">Enhanced entry protein EnhB</fullName>
    </submittedName>
</protein>
<keyword evidence="3" id="KW-1185">Reference proteome</keyword>
<evidence type="ECO:0000313" key="2">
    <source>
        <dbReference type="EMBL" id="MFJ1267455.1"/>
    </source>
</evidence>
<evidence type="ECO:0000313" key="3">
    <source>
        <dbReference type="Proteomes" id="UP001615550"/>
    </source>
</evidence>
<proteinExistence type="predicted"/>
<keyword evidence="1" id="KW-0732">Signal</keyword>
<organism evidence="2 3">
    <name type="scientific">Legionella lytica</name>
    <dbReference type="NCBI Taxonomy" id="96232"/>
    <lineage>
        <taxon>Bacteria</taxon>
        <taxon>Pseudomonadati</taxon>
        <taxon>Pseudomonadota</taxon>
        <taxon>Gammaproteobacteria</taxon>
        <taxon>Legionellales</taxon>
        <taxon>Legionellaceae</taxon>
        <taxon>Legionella</taxon>
    </lineage>
</organism>
<name>A0ABW8D433_9GAMM</name>
<feature type="signal peptide" evidence="1">
    <location>
        <begin position="1"/>
        <end position="23"/>
    </location>
</feature>
<dbReference type="Proteomes" id="UP001615550">
    <property type="component" value="Unassembled WGS sequence"/>
</dbReference>
<comment type="caution">
    <text evidence="2">The sequence shown here is derived from an EMBL/GenBank/DDBJ whole genome shotgun (WGS) entry which is preliminary data.</text>
</comment>
<evidence type="ECO:0000256" key="1">
    <source>
        <dbReference type="SAM" id="SignalP"/>
    </source>
</evidence>
<accession>A0ABW8D433</accession>
<sequence>MSRFSCISTSILLSSLIMNSAHAVGSFPRGCEVTGFGYNQNYLVLNESGKQAYYLIQNHSNTSIEMEHQASDEAFMSPPLHATFAPMSWGAFASDVKNLNFKCYKHEGEATVLVDCHTVLDICQYPRVRFALSNMGNYWVAFNKSQTAIIQESVNKGIYLKW</sequence>